<gene>
    <name evidence="1" type="ORF">UREG_04621</name>
</gene>
<name>C4JPX8_UNCRE</name>
<organism evidence="1 2">
    <name type="scientific">Uncinocarpus reesii (strain UAMH 1704)</name>
    <dbReference type="NCBI Taxonomy" id="336963"/>
    <lineage>
        <taxon>Eukaryota</taxon>
        <taxon>Fungi</taxon>
        <taxon>Dikarya</taxon>
        <taxon>Ascomycota</taxon>
        <taxon>Pezizomycotina</taxon>
        <taxon>Eurotiomycetes</taxon>
        <taxon>Eurotiomycetidae</taxon>
        <taxon>Onygenales</taxon>
        <taxon>Onygenaceae</taxon>
        <taxon>Uncinocarpus</taxon>
    </lineage>
</organism>
<reference evidence="2" key="1">
    <citation type="journal article" date="2009" name="Genome Res.">
        <title>Comparative genomic analyses of the human fungal pathogens Coccidioides and their relatives.</title>
        <authorList>
            <person name="Sharpton T.J."/>
            <person name="Stajich J.E."/>
            <person name="Rounsley S.D."/>
            <person name="Gardner M.J."/>
            <person name="Wortman J.R."/>
            <person name="Jordar V.S."/>
            <person name="Maiti R."/>
            <person name="Kodira C.D."/>
            <person name="Neafsey D.E."/>
            <person name="Zeng Q."/>
            <person name="Hung C.-Y."/>
            <person name="McMahan C."/>
            <person name="Muszewska A."/>
            <person name="Grynberg M."/>
            <person name="Mandel M.A."/>
            <person name="Kellner E.M."/>
            <person name="Barker B.M."/>
            <person name="Galgiani J.N."/>
            <person name="Orbach M.J."/>
            <person name="Kirkland T.N."/>
            <person name="Cole G.T."/>
            <person name="Henn M.R."/>
            <person name="Birren B.W."/>
            <person name="Taylor J.W."/>
        </authorList>
    </citation>
    <scope>NUCLEOTIDE SEQUENCE [LARGE SCALE GENOMIC DNA]</scope>
    <source>
        <strain evidence="2">UAMH 1704</strain>
    </source>
</reference>
<accession>C4JPX8</accession>
<sequence>MAIFLGPKVRISSDQELLPCVCQASNIYEIVETLFSKASCDKVLLQHRSIVGGIEDGTAIEQLLSNVTASLGFSFTLSALRTVGTFDPVF</sequence>
<dbReference type="VEuPathDB" id="FungiDB:UREG_04621"/>
<dbReference type="Proteomes" id="UP000002058">
    <property type="component" value="Unassembled WGS sequence"/>
</dbReference>
<proteinExistence type="predicted"/>
<dbReference type="KEGG" id="ure:UREG_04621"/>
<keyword evidence="2" id="KW-1185">Reference proteome</keyword>
<dbReference type="AlphaFoldDB" id="C4JPX8"/>
<dbReference type="EMBL" id="CH476616">
    <property type="protein sequence ID" value="EEP79775.1"/>
    <property type="molecule type" value="Genomic_DNA"/>
</dbReference>
<evidence type="ECO:0000313" key="1">
    <source>
        <dbReference type="EMBL" id="EEP79775.1"/>
    </source>
</evidence>
<dbReference type="RefSeq" id="XP_002545104.1">
    <property type="nucleotide sequence ID" value="XM_002545058.1"/>
</dbReference>
<dbReference type="GeneID" id="8440819"/>
<dbReference type="InParanoid" id="C4JPX8"/>
<evidence type="ECO:0000313" key="2">
    <source>
        <dbReference type="Proteomes" id="UP000002058"/>
    </source>
</evidence>
<dbReference type="HOGENOM" id="CLU_2442508_0_0_1"/>
<protein>
    <submittedName>
        <fullName evidence="1">Uncharacterized protein</fullName>
    </submittedName>
</protein>